<sequence length="106" mass="12171">MREKTLSRFIVLAILLGVVSYILGLSDLLSDADLKIQFRYVFMCALGVTPLLIMVKIVSRLSLEALKGTRLSTLEGMFMLYYLFLSKEAREAWRAYIEEQKAKETK</sequence>
<organism evidence="2 3">
    <name type="scientific">Azonexus hydrophilus</name>
    <dbReference type="NCBI Taxonomy" id="418702"/>
    <lineage>
        <taxon>Bacteria</taxon>
        <taxon>Pseudomonadati</taxon>
        <taxon>Pseudomonadota</taxon>
        <taxon>Betaproteobacteria</taxon>
        <taxon>Rhodocyclales</taxon>
        <taxon>Azonexaceae</taxon>
        <taxon>Azonexus</taxon>
    </lineage>
</organism>
<protein>
    <submittedName>
        <fullName evidence="2">Uncharacterized protein</fullName>
    </submittedName>
</protein>
<evidence type="ECO:0000256" key="1">
    <source>
        <dbReference type="SAM" id="Phobius"/>
    </source>
</evidence>
<keyword evidence="1" id="KW-1133">Transmembrane helix</keyword>
<dbReference type="RefSeq" id="WP_169720500.1">
    <property type="nucleotide sequence ID" value="NZ_CP151406.1"/>
</dbReference>
<evidence type="ECO:0000313" key="3">
    <source>
        <dbReference type="Proteomes" id="UP001479520"/>
    </source>
</evidence>
<keyword evidence="1" id="KW-0812">Transmembrane</keyword>
<keyword evidence="1" id="KW-0472">Membrane</keyword>
<reference evidence="2 3" key="1">
    <citation type="submission" date="2024-04" db="EMBL/GenBank/DDBJ databases">
        <title>Dissimilatory iodate-reducing microorganisms contribute to the enrichment of iodine in groundwater.</title>
        <authorList>
            <person name="Jiang Z."/>
        </authorList>
    </citation>
    <scope>NUCLEOTIDE SEQUENCE [LARGE SCALE GENOMIC DNA]</scope>
    <source>
        <strain evidence="2 3">NCP973</strain>
    </source>
</reference>
<gene>
    <name evidence="2" type="ORF">AADV58_10660</name>
</gene>
<feature type="transmembrane region" description="Helical" evidence="1">
    <location>
        <begin position="6"/>
        <end position="26"/>
    </location>
</feature>
<dbReference type="EMBL" id="CP151406">
    <property type="protein sequence ID" value="WZJ20415.1"/>
    <property type="molecule type" value="Genomic_DNA"/>
</dbReference>
<name>A0ABZ2XG97_9RHOO</name>
<evidence type="ECO:0000313" key="2">
    <source>
        <dbReference type="EMBL" id="WZJ20415.1"/>
    </source>
</evidence>
<dbReference type="Proteomes" id="UP001479520">
    <property type="component" value="Chromosome"/>
</dbReference>
<accession>A0ABZ2XG97</accession>
<feature type="transmembrane region" description="Helical" evidence="1">
    <location>
        <begin position="38"/>
        <end position="59"/>
    </location>
</feature>
<proteinExistence type="predicted"/>
<keyword evidence="3" id="KW-1185">Reference proteome</keyword>